<feature type="region of interest" description="Disordered" evidence="1">
    <location>
        <begin position="118"/>
        <end position="145"/>
    </location>
</feature>
<dbReference type="Proteomes" id="UP001141327">
    <property type="component" value="Unassembled WGS sequence"/>
</dbReference>
<proteinExistence type="predicted"/>
<organism evidence="3 4">
    <name type="scientific">Paratrimastix pyriformis</name>
    <dbReference type="NCBI Taxonomy" id="342808"/>
    <lineage>
        <taxon>Eukaryota</taxon>
        <taxon>Metamonada</taxon>
        <taxon>Preaxostyla</taxon>
        <taxon>Paratrimastigidae</taxon>
        <taxon>Paratrimastix</taxon>
    </lineage>
</organism>
<name>A0ABQ8UQN8_9EUKA</name>
<evidence type="ECO:0000256" key="1">
    <source>
        <dbReference type="SAM" id="MobiDB-lite"/>
    </source>
</evidence>
<dbReference type="SMART" id="SM00212">
    <property type="entry name" value="UBCc"/>
    <property type="match status" value="1"/>
</dbReference>
<reference evidence="3" key="1">
    <citation type="journal article" date="2022" name="bioRxiv">
        <title>Genomics of Preaxostyla Flagellates Illuminates Evolutionary Transitions and the Path Towards Mitochondrial Loss.</title>
        <authorList>
            <person name="Novak L.V.F."/>
            <person name="Treitli S.C."/>
            <person name="Pyrih J."/>
            <person name="Halakuc P."/>
            <person name="Pipaliya S.V."/>
            <person name="Vacek V."/>
            <person name="Brzon O."/>
            <person name="Soukal P."/>
            <person name="Eme L."/>
            <person name="Dacks J.B."/>
            <person name="Karnkowska A."/>
            <person name="Elias M."/>
            <person name="Hampl V."/>
        </authorList>
    </citation>
    <scope>NUCLEOTIDE SEQUENCE</scope>
    <source>
        <strain evidence="3">RCP-MX</strain>
    </source>
</reference>
<evidence type="ECO:0000313" key="4">
    <source>
        <dbReference type="Proteomes" id="UP001141327"/>
    </source>
</evidence>
<dbReference type="EMBL" id="JAPMOS010000007">
    <property type="protein sequence ID" value="KAJ4461459.1"/>
    <property type="molecule type" value="Genomic_DNA"/>
</dbReference>
<dbReference type="SUPFAM" id="SSF54495">
    <property type="entry name" value="UBC-like"/>
    <property type="match status" value="1"/>
</dbReference>
<gene>
    <name evidence="3" type="ORF">PAPYR_2030</name>
</gene>
<comment type="caution">
    <text evidence="3">The sequence shown here is derived from an EMBL/GenBank/DDBJ whole genome shotgun (WGS) entry which is preliminary data.</text>
</comment>
<protein>
    <submittedName>
        <fullName evidence="3">Ubiquitin-conjugating enzyme E2 2</fullName>
    </submittedName>
</protein>
<dbReference type="Gene3D" id="3.10.110.10">
    <property type="entry name" value="Ubiquitin Conjugating Enzyme"/>
    <property type="match status" value="1"/>
</dbReference>
<accession>A0ABQ8UQN8</accession>
<sequence length="145" mass="16088">MAQAQIAAQRRIRKELVDFRRDPPVNCSAGPLDENDLFHWHATIMGPPDSPYAGGDFSVDIHFPTTYPFKPPNVAFTTPISHPNIDNGSIDLDILKHEWSPALTISDVLRAIYSLMADPNPVDPQSPETAEIADPATQRTHHKGR</sequence>
<dbReference type="Pfam" id="PF00179">
    <property type="entry name" value="UQ_con"/>
    <property type="match status" value="1"/>
</dbReference>
<keyword evidence="4" id="KW-1185">Reference proteome</keyword>
<dbReference type="PANTHER" id="PTHR24068">
    <property type="entry name" value="UBIQUITIN-CONJUGATING ENZYME E2"/>
    <property type="match status" value="1"/>
</dbReference>
<dbReference type="InterPro" id="IPR000608">
    <property type="entry name" value="UBC"/>
</dbReference>
<dbReference type="InterPro" id="IPR016135">
    <property type="entry name" value="UBQ-conjugating_enzyme/RWD"/>
</dbReference>
<dbReference type="PROSITE" id="PS50127">
    <property type="entry name" value="UBC_2"/>
    <property type="match status" value="1"/>
</dbReference>
<evidence type="ECO:0000259" key="2">
    <source>
        <dbReference type="PROSITE" id="PS50127"/>
    </source>
</evidence>
<evidence type="ECO:0000313" key="3">
    <source>
        <dbReference type="EMBL" id="KAJ4461459.1"/>
    </source>
</evidence>
<feature type="domain" description="UBC core" evidence="2">
    <location>
        <begin position="7"/>
        <end position="145"/>
    </location>
</feature>